<evidence type="ECO:0000313" key="9">
    <source>
        <dbReference type="EMBL" id="CDF88726.1"/>
    </source>
</evidence>
<gene>
    <name evidence="9" type="ORF">BN860_00518g</name>
</gene>
<evidence type="ECO:0000256" key="1">
    <source>
        <dbReference type="ARBA" id="ARBA00004173"/>
    </source>
</evidence>
<dbReference type="InterPro" id="IPR023165">
    <property type="entry name" value="rRNA_Ade_diMease-like_C"/>
</dbReference>
<dbReference type="PROSITE" id="PS51689">
    <property type="entry name" value="SAM_RNA_A_N6_MT"/>
    <property type="match status" value="1"/>
</dbReference>
<comment type="similarity">
    <text evidence="7 8">Belongs to the class I-like SAM-binding methyltransferase superfamily. rRNA adenine N(6)-methyltransferase family.</text>
</comment>
<keyword evidence="5 7" id="KW-0694">RNA-binding</keyword>
<dbReference type="PANTHER" id="PTHR11727">
    <property type="entry name" value="DIMETHYLADENOSINE TRANSFERASE"/>
    <property type="match status" value="1"/>
</dbReference>
<dbReference type="GO" id="GO:0000179">
    <property type="term" value="F:rRNA (adenine-N6,N6-)-dimethyltransferase activity"/>
    <property type="evidence" value="ECO:0007669"/>
    <property type="project" value="UniProtKB-UniRule"/>
</dbReference>
<keyword evidence="4 7" id="KW-0949">S-adenosyl-L-methionine</keyword>
<evidence type="ECO:0000256" key="3">
    <source>
        <dbReference type="ARBA" id="ARBA00022679"/>
    </source>
</evidence>
<dbReference type="InterPro" id="IPR029063">
    <property type="entry name" value="SAM-dependent_MTases_sf"/>
</dbReference>
<dbReference type="GO" id="GO:0034245">
    <property type="term" value="C:mitochondrial DNA-directed RNA polymerase complex"/>
    <property type="evidence" value="ECO:0007669"/>
    <property type="project" value="TreeGrafter"/>
</dbReference>
<evidence type="ECO:0000256" key="4">
    <source>
        <dbReference type="ARBA" id="ARBA00022691"/>
    </source>
</evidence>
<dbReference type="EC" id="2.1.1.-" evidence="8"/>
<dbReference type="AlphaFoldDB" id="A0A8J2X706"/>
<keyword evidence="2 7" id="KW-0489">Methyltransferase</keyword>
<dbReference type="GO" id="GO:0005759">
    <property type="term" value="C:mitochondrial matrix"/>
    <property type="evidence" value="ECO:0007669"/>
    <property type="project" value="TreeGrafter"/>
</dbReference>
<dbReference type="Gene3D" id="1.10.8.100">
    <property type="entry name" value="Ribosomal RNA adenine dimethylase-like, domain 2"/>
    <property type="match status" value="1"/>
</dbReference>
<protein>
    <recommendedName>
        <fullName evidence="8">rRNA adenine N(6)-methyltransferase</fullName>
        <ecNumber evidence="8">2.1.1.-</ecNumber>
    </recommendedName>
</protein>
<dbReference type="Gene3D" id="3.40.50.150">
    <property type="entry name" value="Vaccinia Virus protein VP39"/>
    <property type="match status" value="1"/>
</dbReference>
<dbReference type="Proteomes" id="UP000019375">
    <property type="component" value="Unassembled WGS sequence"/>
</dbReference>
<dbReference type="Pfam" id="PF00398">
    <property type="entry name" value="RrnaAD"/>
    <property type="match status" value="1"/>
</dbReference>
<feature type="binding site" evidence="7">
    <location>
        <position position="77"/>
    </location>
    <ligand>
        <name>S-adenosyl-L-methionine</name>
        <dbReference type="ChEBI" id="CHEBI:59789"/>
    </ligand>
</feature>
<feature type="binding site" evidence="7">
    <location>
        <position position="101"/>
    </location>
    <ligand>
        <name>S-adenosyl-L-methionine</name>
        <dbReference type="ChEBI" id="CHEBI:59789"/>
    </ligand>
</feature>
<evidence type="ECO:0000256" key="6">
    <source>
        <dbReference type="ARBA" id="ARBA00024915"/>
    </source>
</evidence>
<dbReference type="PANTHER" id="PTHR11727:SF17">
    <property type="entry name" value="DIMETHYLADENOSINE TRANSFERASE 1, MITOCHONDRIAL"/>
    <property type="match status" value="1"/>
</dbReference>
<organism evidence="9 10">
    <name type="scientific">Zygosaccharomyces bailii (strain CLIB 213 / ATCC 58445 / CBS 680 / BCRC 21525 / NBRC 1098 / NCYC 1416 / NRRL Y-2227)</name>
    <dbReference type="NCBI Taxonomy" id="1333698"/>
    <lineage>
        <taxon>Eukaryota</taxon>
        <taxon>Fungi</taxon>
        <taxon>Dikarya</taxon>
        <taxon>Ascomycota</taxon>
        <taxon>Saccharomycotina</taxon>
        <taxon>Saccharomycetes</taxon>
        <taxon>Saccharomycetales</taxon>
        <taxon>Saccharomycetaceae</taxon>
        <taxon>Zygosaccharomyces</taxon>
    </lineage>
</organism>
<dbReference type="GO" id="GO:0003723">
    <property type="term" value="F:RNA binding"/>
    <property type="evidence" value="ECO:0007669"/>
    <property type="project" value="UniProtKB-UniRule"/>
</dbReference>
<comment type="subcellular location">
    <subcellularLocation>
        <location evidence="1">Mitochondrion</location>
    </subcellularLocation>
</comment>
<comment type="function">
    <text evidence="6">Mitochondrial transcription factor that confers selective promoter recognition on the core subunit of the yeast mitochondrial RNA polymerase. Interacts with DNA in a non-specific manner.</text>
</comment>
<keyword evidence="10" id="KW-1185">Reference proteome</keyword>
<evidence type="ECO:0000256" key="8">
    <source>
        <dbReference type="RuleBase" id="RU362106"/>
    </source>
</evidence>
<evidence type="ECO:0000256" key="7">
    <source>
        <dbReference type="PROSITE-ProRule" id="PRU01026"/>
    </source>
</evidence>
<reference evidence="10" key="1">
    <citation type="journal article" date="2013" name="Genome Announc.">
        <title>Genome sequence of the food spoilage yeast Zygosaccharomyces bailii CLIB 213(T).</title>
        <authorList>
            <person name="Galeote V."/>
            <person name="Bigey F."/>
            <person name="Devillers H."/>
            <person name="Neuveglise C."/>
            <person name="Dequin S."/>
        </authorList>
    </citation>
    <scope>NUCLEOTIDE SEQUENCE [LARGE SCALE GENOMIC DNA]</scope>
    <source>
        <strain evidence="10">CLIB 213 / ATCC 58445 / CBS 680 / CCRC 21525 / NBRC 1098 / NCYC 1416 / NRRL Y-2227</strain>
    </source>
</reference>
<proteinExistence type="inferred from homology"/>
<dbReference type="EMBL" id="HG316456">
    <property type="protein sequence ID" value="CDF88726.1"/>
    <property type="molecule type" value="Genomic_DNA"/>
</dbReference>
<dbReference type="OrthoDB" id="16079at2759"/>
<comment type="caution">
    <text evidence="7">Lacks conserved residue(s) required for the propagation of feature annotation.</text>
</comment>
<accession>A0A8J2X706</accession>
<dbReference type="InterPro" id="IPR001737">
    <property type="entry name" value="KsgA/Erm"/>
</dbReference>
<dbReference type="GO" id="GO:0034246">
    <property type="term" value="F:mitochondrial transcription factor activity"/>
    <property type="evidence" value="ECO:0007669"/>
    <property type="project" value="TreeGrafter"/>
</dbReference>
<sequence>MSIPVRNALHAAKIKHFYGSKYLLNPRIHERILDKLSLEKIYKNSHKLKILDLYPGPGQHSAILYNRFNPTQYGLMETRPDFLAALHDNYDGYALQLFQKDPYEWSSYTSLIDEEKKFVPEQQSGDRLNDRFLVVANLTNASQEGLLMQWFNCIGNRNWLQRFGLVKMLLWVPVSAAAKLMAVPSMQLRSKCSVVREAFTNTKLVAISDATAKKQFDEIIWKESAPIVFDNEETHPTRGSGIALLEVNPKSHTIDLDNWDYITKHLLILKKTPLRDAVESLGHGAKEYFSQRIKDPNFLNKCPVDLTNEEFIFLADLFNLWPFKPDIYVDFIDVYQEEGLM</sequence>
<evidence type="ECO:0000256" key="5">
    <source>
        <dbReference type="ARBA" id="ARBA00022884"/>
    </source>
</evidence>
<feature type="binding site" evidence="7">
    <location>
        <position position="137"/>
    </location>
    <ligand>
        <name>S-adenosyl-L-methionine</name>
        <dbReference type="ChEBI" id="CHEBI:59789"/>
    </ligand>
</feature>
<dbReference type="GO" id="GO:0006391">
    <property type="term" value="P:transcription initiation at mitochondrial promoter"/>
    <property type="evidence" value="ECO:0007669"/>
    <property type="project" value="TreeGrafter"/>
</dbReference>
<keyword evidence="3 7" id="KW-0808">Transferase</keyword>
<evidence type="ECO:0000313" key="10">
    <source>
        <dbReference type="Proteomes" id="UP000019375"/>
    </source>
</evidence>
<dbReference type="SUPFAM" id="SSF53335">
    <property type="entry name" value="S-adenosyl-L-methionine-dependent methyltransferases"/>
    <property type="match status" value="1"/>
</dbReference>
<name>A0A8J2X706_ZYGB2</name>
<feature type="binding site" evidence="7">
    <location>
        <position position="23"/>
    </location>
    <ligand>
        <name>S-adenosyl-L-methionine</name>
        <dbReference type="ChEBI" id="CHEBI:59789"/>
    </ligand>
</feature>
<evidence type="ECO:0000256" key="2">
    <source>
        <dbReference type="ARBA" id="ARBA00022603"/>
    </source>
</evidence>
<keyword evidence="8" id="KW-0698">rRNA processing</keyword>
<feature type="binding site" evidence="7">
    <location>
        <position position="21"/>
    </location>
    <ligand>
        <name>S-adenosyl-L-methionine</name>
        <dbReference type="ChEBI" id="CHEBI:59789"/>
    </ligand>
</feature>